<accession>A0ACB0M6G0</accession>
<protein>
    <submittedName>
        <fullName evidence="1">Uncharacterized protein</fullName>
    </submittedName>
</protein>
<sequence length="310" mass="35333">MLGKFGLMEQKIPRHKMCHIIFQIGFLYMVKELQSSINIFSDAGPDVRWVGDETGTAGDTCWSTINRTSLAIGASNITEYLNTGDPRGTDWLPAECDVSIRPGWFWHKSESPKKLSELLDIYYKSVGRNCVLLLNVPPNTTGLISENDAHRLKEFRSAINTIFHKNIVEDSYIKVSSQRQRGGKEGGFGPQNMLDSDHLWSYWAPHEDKKEKEDHWIEIWGKDGILKFNVIRIQEAIGLGQRIKEYEIYVDGKLIIQGTTIGYKRLHRLDGDVVNASVVRIRFIKARGIPLISSIGLHFDPFWHSKFTAT</sequence>
<gene>
    <name evidence="1" type="ORF">MILVUS5_LOCUS38993</name>
</gene>
<organism evidence="1 2">
    <name type="scientific">Trifolium pratense</name>
    <name type="common">Red clover</name>
    <dbReference type="NCBI Taxonomy" id="57577"/>
    <lineage>
        <taxon>Eukaryota</taxon>
        <taxon>Viridiplantae</taxon>
        <taxon>Streptophyta</taxon>
        <taxon>Embryophyta</taxon>
        <taxon>Tracheophyta</taxon>
        <taxon>Spermatophyta</taxon>
        <taxon>Magnoliopsida</taxon>
        <taxon>eudicotyledons</taxon>
        <taxon>Gunneridae</taxon>
        <taxon>Pentapetalae</taxon>
        <taxon>rosids</taxon>
        <taxon>fabids</taxon>
        <taxon>Fabales</taxon>
        <taxon>Fabaceae</taxon>
        <taxon>Papilionoideae</taxon>
        <taxon>50 kb inversion clade</taxon>
        <taxon>NPAAA clade</taxon>
        <taxon>Hologalegina</taxon>
        <taxon>IRL clade</taxon>
        <taxon>Trifolieae</taxon>
        <taxon>Trifolium</taxon>
    </lineage>
</organism>
<evidence type="ECO:0000313" key="1">
    <source>
        <dbReference type="EMBL" id="CAJ2676186.1"/>
    </source>
</evidence>
<name>A0ACB0M6G0_TRIPR</name>
<reference evidence="1" key="1">
    <citation type="submission" date="2023-10" db="EMBL/GenBank/DDBJ databases">
        <authorList>
            <person name="Rodriguez Cubillos JULIANA M."/>
            <person name="De Vega J."/>
        </authorList>
    </citation>
    <scope>NUCLEOTIDE SEQUENCE</scope>
</reference>
<evidence type="ECO:0000313" key="2">
    <source>
        <dbReference type="Proteomes" id="UP001177021"/>
    </source>
</evidence>
<dbReference type="Proteomes" id="UP001177021">
    <property type="component" value="Unassembled WGS sequence"/>
</dbReference>
<dbReference type="EMBL" id="CASHSV030000823">
    <property type="protein sequence ID" value="CAJ2676186.1"/>
    <property type="molecule type" value="Genomic_DNA"/>
</dbReference>
<proteinExistence type="predicted"/>
<keyword evidence="2" id="KW-1185">Reference proteome</keyword>
<comment type="caution">
    <text evidence="1">The sequence shown here is derived from an EMBL/GenBank/DDBJ whole genome shotgun (WGS) entry which is preliminary data.</text>
</comment>